<keyword evidence="3" id="KW-1185">Reference proteome</keyword>
<accession>A0ABD2Q7I6</accession>
<proteinExistence type="predicted"/>
<feature type="non-terminal residue" evidence="2">
    <location>
        <position position="1"/>
    </location>
</feature>
<feature type="transmembrane region" description="Helical" evidence="1">
    <location>
        <begin position="37"/>
        <end position="59"/>
    </location>
</feature>
<keyword evidence="1" id="KW-0472">Membrane</keyword>
<evidence type="ECO:0000313" key="3">
    <source>
        <dbReference type="Proteomes" id="UP001626550"/>
    </source>
</evidence>
<dbReference type="EMBL" id="JBJKFK010000727">
    <property type="protein sequence ID" value="KAL3315539.1"/>
    <property type="molecule type" value="Genomic_DNA"/>
</dbReference>
<evidence type="ECO:0000313" key="2">
    <source>
        <dbReference type="EMBL" id="KAL3315539.1"/>
    </source>
</evidence>
<sequence length="92" mass="9775">PVTYTSIYKNCAIYDFNVPLNNNNRGQNSITISSMRLSYAVLYIGGLSAAAISMIVSLLGPLACCSLSRYYETGAAFSDMVLSVAAMTTVGC</sequence>
<organism evidence="2 3">
    <name type="scientific">Cichlidogyrus casuarinus</name>
    <dbReference type="NCBI Taxonomy" id="1844966"/>
    <lineage>
        <taxon>Eukaryota</taxon>
        <taxon>Metazoa</taxon>
        <taxon>Spiralia</taxon>
        <taxon>Lophotrochozoa</taxon>
        <taxon>Platyhelminthes</taxon>
        <taxon>Monogenea</taxon>
        <taxon>Monopisthocotylea</taxon>
        <taxon>Dactylogyridea</taxon>
        <taxon>Ancyrocephalidae</taxon>
        <taxon>Cichlidogyrus</taxon>
    </lineage>
</organism>
<evidence type="ECO:0000256" key="1">
    <source>
        <dbReference type="SAM" id="Phobius"/>
    </source>
</evidence>
<protein>
    <submittedName>
        <fullName evidence="2">Uncharacterized protein</fullName>
    </submittedName>
</protein>
<keyword evidence="1" id="KW-0812">Transmembrane</keyword>
<gene>
    <name evidence="2" type="ORF">Ciccas_005826</name>
</gene>
<comment type="caution">
    <text evidence="2">The sequence shown here is derived from an EMBL/GenBank/DDBJ whole genome shotgun (WGS) entry which is preliminary data.</text>
</comment>
<dbReference type="Proteomes" id="UP001626550">
    <property type="component" value="Unassembled WGS sequence"/>
</dbReference>
<name>A0ABD2Q7I6_9PLAT</name>
<keyword evidence="1" id="KW-1133">Transmembrane helix</keyword>
<dbReference type="AlphaFoldDB" id="A0ABD2Q7I6"/>
<reference evidence="2 3" key="1">
    <citation type="submission" date="2024-11" db="EMBL/GenBank/DDBJ databases">
        <title>Adaptive evolution of stress response genes in parasites aligns with host niche diversity.</title>
        <authorList>
            <person name="Hahn C."/>
            <person name="Resl P."/>
        </authorList>
    </citation>
    <scope>NUCLEOTIDE SEQUENCE [LARGE SCALE GENOMIC DNA]</scope>
    <source>
        <strain evidence="2">EGGRZ-B1_66</strain>
        <tissue evidence="2">Body</tissue>
    </source>
</reference>